<evidence type="ECO:0000313" key="1">
    <source>
        <dbReference type="EMBL" id="HEA87506.1"/>
    </source>
</evidence>
<comment type="caution">
    <text evidence="1">The sequence shown here is derived from an EMBL/GenBank/DDBJ whole genome shotgun (WGS) entry which is preliminary data.</text>
</comment>
<gene>
    <name evidence="2" type="ORF">ENP62_01285</name>
    <name evidence="1" type="ORF">ENP94_05785</name>
    <name evidence="3" type="ORF">ENS16_00670</name>
</gene>
<evidence type="ECO:0000313" key="3">
    <source>
        <dbReference type="EMBL" id="HFJ53191.1"/>
    </source>
</evidence>
<organism evidence="1">
    <name type="scientific">candidate division WOR-3 bacterium</name>
    <dbReference type="NCBI Taxonomy" id="2052148"/>
    <lineage>
        <taxon>Bacteria</taxon>
        <taxon>Bacteria division WOR-3</taxon>
    </lineage>
</organism>
<dbReference type="AlphaFoldDB" id="A0A7C1SDB6"/>
<dbReference type="EMBL" id="DSTU01000001">
    <property type="protein sequence ID" value="HFJ53191.1"/>
    <property type="molecule type" value="Genomic_DNA"/>
</dbReference>
<reference evidence="1" key="1">
    <citation type="journal article" date="2020" name="mSystems">
        <title>Genome- and Community-Level Interaction Insights into Carbon Utilization and Element Cycling Functions of Hydrothermarchaeota in Hydrothermal Sediment.</title>
        <authorList>
            <person name="Zhou Z."/>
            <person name="Liu Y."/>
            <person name="Xu W."/>
            <person name="Pan J."/>
            <person name="Luo Z.H."/>
            <person name="Li M."/>
        </authorList>
    </citation>
    <scope>NUCLEOTIDE SEQUENCE [LARGE SCALE GENOMIC DNA]</scope>
    <source>
        <strain evidence="2">SpSt-236</strain>
        <strain evidence="1">SpSt-265</strain>
        <strain evidence="3">SpSt-465</strain>
    </source>
</reference>
<accession>A0A7C1SDB6</accession>
<dbReference type="EMBL" id="DSKA01000098">
    <property type="protein sequence ID" value="HEE18170.1"/>
    <property type="molecule type" value="Genomic_DNA"/>
</dbReference>
<proteinExistence type="predicted"/>
<evidence type="ECO:0000313" key="2">
    <source>
        <dbReference type="EMBL" id="HEE18170.1"/>
    </source>
</evidence>
<protein>
    <submittedName>
        <fullName evidence="1">Uncharacterized protein</fullName>
    </submittedName>
</protein>
<sequence length="203" mass="22363">MSFFDSLTKSKTLTLLAGAAIRAEQGGDSRWQLGVGLRGKSEYYVPLAVHFGSQVLARFPKNEARGYERASELERMINLIVNEGVWPGCDLIRYADAEGAMVLVPVERITRQEELGVALIRQPELAEPTLVFDEPVPLTDEALVYSVIALWQAVVNVLDSEGVENLDRVLRYFNSYLDEGISPSDAVSAQHLASRALREAGLA</sequence>
<dbReference type="EMBL" id="DSLG01000007">
    <property type="protein sequence ID" value="HEA87506.1"/>
    <property type="molecule type" value="Genomic_DNA"/>
</dbReference>
<name>A0A7C1SDB6_UNCW3</name>